<name>A0A2T3WCA6_9DEIO</name>
<dbReference type="EMBL" id="PYSV01000001">
    <property type="protein sequence ID" value="PTA69487.1"/>
    <property type="molecule type" value="Genomic_DNA"/>
</dbReference>
<reference evidence="1 2" key="1">
    <citation type="submission" date="2018-03" db="EMBL/GenBank/DDBJ databases">
        <title>Draft genome of Deinococcus sp. OD32.</title>
        <authorList>
            <person name="Wang X.-P."/>
            <person name="Du Z.-J."/>
        </authorList>
    </citation>
    <scope>NUCLEOTIDE SEQUENCE [LARGE SCALE GENOMIC DNA]</scope>
    <source>
        <strain evidence="1 2">OD32</strain>
    </source>
</reference>
<sequence>MAGSRPPWAKSVWPYRPAWPHEQVVAEIRRQAGRQLDPQVAAFVALLDEGRWVPGERTVSPAS</sequence>
<proteinExistence type="predicted"/>
<protein>
    <submittedName>
        <fullName evidence="1">Uncharacterized protein</fullName>
    </submittedName>
</protein>
<gene>
    <name evidence="1" type="ORF">C8263_00150</name>
</gene>
<dbReference type="Proteomes" id="UP000240317">
    <property type="component" value="Unassembled WGS sequence"/>
</dbReference>
<comment type="caution">
    <text evidence="1">The sequence shown here is derived from an EMBL/GenBank/DDBJ whole genome shotgun (WGS) entry which is preliminary data.</text>
</comment>
<keyword evidence="2" id="KW-1185">Reference proteome</keyword>
<accession>A0A2T3WCA6</accession>
<dbReference type="Gene3D" id="1.10.3210.10">
    <property type="entry name" value="Hypothetical protein af1432"/>
    <property type="match status" value="1"/>
</dbReference>
<organism evidence="1 2">
    <name type="scientific">Deinococcus arcticus</name>
    <dbReference type="NCBI Taxonomy" id="2136176"/>
    <lineage>
        <taxon>Bacteria</taxon>
        <taxon>Thermotogati</taxon>
        <taxon>Deinococcota</taxon>
        <taxon>Deinococci</taxon>
        <taxon>Deinococcales</taxon>
        <taxon>Deinococcaceae</taxon>
        <taxon>Deinococcus</taxon>
    </lineage>
</organism>
<evidence type="ECO:0000313" key="2">
    <source>
        <dbReference type="Proteomes" id="UP000240317"/>
    </source>
</evidence>
<evidence type="ECO:0000313" key="1">
    <source>
        <dbReference type="EMBL" id="PTA69487.1"/>
    </source>
</evidence>
<dbReference type="RefSeq" id="WP_107136080.1">
    <property type="nucleotide sequence ID" value="NZ_PYSV01000001.1"/>
</dbReference>
<dbReference type="AlphaFoldDB" id="A0A2T3WCA6"/>